<dbReference type="RefSeq" id="WP_173955098.1">
    <property type="nucleotide sequence ID" value="NZ_CP028942.1"/>
</dbReference>
<dbReference type="InterPro" id="IPR015421">
    <property type="entry name" value="PyrdxlP-dep_Trfase_major"/>
</dbReference>
<dbReference type="InterPro" id="IPR015424">
    <property type="entry name" value="PyrdxlP-dep_Trfase"/>
</dbReference>
<evidence type="ECO:0000256" key="4">
    <source>
        <dbReference type="PIRSR" id="PIRSR000390-2"/>
    </source>
</evidence>
<dbReference type="PANTHER" id="PTHR30244:SF36">
    <property type="entry name" value="3-OXO-GLUCOSE-6-PHOSPHATE:GLUTAMATE AMINOTRANSFERASE"/>
    <property type="match status" value="1"/>
</dbReference>
<organism evidence="6 7">
    <name type="scientific">Polynucleobacter tropicus</name>
    <dbReference type="NCBI Taxonomy" id="1743174"/>
    <lineage>
        <taxon>Bacteria</taxon>
        <taxon>Pseudomonadati</taxon>
        <taxon>Pseudomonadota</taxon>
        <taxon>Betaproteobacteria</taxon>
        <taxon>Burkholderiales</taxon>
        <taxon>Burkholderiaceae</taxon>
        <taxon>Polynucleobacter</taxon>
    </lineage>
</organism>
<accession>A0A6M9PNX4</accession>
<proteinExistence type="inferred from homology"/>
<keyword evidence="1 4" id="KW-0663">Pyridoxal phosphate</keyword>
<dbReference type="KEGG" id="ptrp:DCO17_01695"/>
<feature type="modified residue" description="N6-(pyridoxal phosphate)lysine" evidence="4">
    <location>
        <position position="185"/>
    </location>
</feature>
<dbReference type="AlphaFoldDB" id="A0A6M9PNX4"/>
<evidence type="ECO:0000256" key="2">
    <source>
        <dbReference type="ARBA" id="ARBA00037999"/>
    </source>
</evidence>
<dbReference type="GO" id="GO:0000271">
    <property type="term" value="P:polysaccharide biosynthetic process"/>
    <property type="evidence" value="ECO:0007669"/>
    <property type="project" value="TreeGrafter"/>
</dbReference>
<dbReference type="InterPro" id="IPR015422">
    <property type="entry name" value="PyrdxlP-dep_Trfase_small"/>
</dbReference>
<dbReference type="SUPFAM" id="SSF53383">
    <property type="entry name" value="PLP-dependent transferases"/>
    <property type="match status" value="1"/>
</dbReference>
<dbReference type="GO" id="GO:0008483">
    <property type="term" value="F:transaminase activity"/>
    <property type="evidence" value="ECO:0007669"/>
    <property type="project" value="TreeGrafter"/>
</dbReference>
<dbReference type="Proteomes" id="UP000503312">
    <property type="component" value="Chromosome"/>
</dbReference>
<dbReference type="PANTHER" id="PTHR30244">
    <property type="entry name" value="TRANSAMINASE"/>
    <property type="match status" value="1"/>
</dbReference>
<sequence>MINVWEYAAEFALEKQEIYEAIDTVFSSGRLILGPQTEAFEEKFAKWCGANFSVGVGNGTDAIFLACKALGLQSGDEVITVANTAVPTVSAIVAAGGVPVFVDVNPDTYLMDINLVEKKISAKTKLIIPVHLYGQMVDMDPLMALAGKYKIQVIEDCAQAHGAKYKGRTAGTIGDVAAFSFYPTKILGAYGDAGLCLTSNEVVRDKLRRLRFYGMEKNYYSIEHGYNSRIDELQAAILLKKLEHLTSYIKARQKIARIYDHGLRGTSFILPQSAPQNEHAYYLYVLRHSRRDEVIRLLSEKLINVNISYPWPIHTMKAFDHLQYKLGDLPHTELVAAEIFSLPMYPQLEESQQFRVMDVLREIDHQLS</sequence>
<reference evidence="6 7" key="1">
    <citation type="submission" date="2018-04" db="EMBL/GenBank/DDBJ databases">
        <title>Polynucleobacter sp. UH21B genome.</title>
        <authorList>
            <person name="Hahn M.W."/>
        </authorList>
    </citation>
    <scope>NUCLEOTIDE SEQUENCE [LARGE SCALE GENOMIC DNA]</scope>
    <source>
        <strain evidence="6 7">MWH-UH21B</strain>
    </source>
</reference>
<dbReference type="Gene3D" id="3.90.1150.10">
    <property type="entry name" value="Aspartate Aminotransferase, domain 1"/>
    <property type="match status" value="1"/>
</dbReference>
<feature type="active site" description="Proton acceptor" evidence="3">
    <location>
        <position position="185"/>
    </location>
</feature>
<dbReference type="Gene3D" id="3.40.640.10">
    <property type="entry name" value="Type I PLP-dependent aspartate aminotransferase-like (Major domain)"/>
    <property type="match status" value="1"/>
</dbReference>
<keyword evidence="7" id="KW-1185">Reference proteome</keyword>
<comment type="similarity">
    <text evidence="2 5">Belongs to the DegT/DnrJ/EryC1 family.</text>
</comment>
<evidence type="ECO:0000256" key="1">
    <source>
        <dbReference type="ARBA" id="ARBA00022898"/>
    </source>
</evidence>
<evidence type="ECO:0000313" key="7">
    <source>
        <dbReference type="Proteomes" id="UP000503312"/>
    </source>
</evidence>
<evidence type="ECO:0000256" key="3">
    <source>
        <dbReference type="PIRSR" id="PIRSR000390-1"/>
    </source>
</evidence>
<gene>
    <name evidence="6" type="ORF">DCO17_01695</name>
</gene>
<dbReference type="GO" id="GO:0030170">
    <property type="term" value="F:pyridoxal phosphate binding"/>
    <property type="evidence" value="ECO:0007669"/>
    <property type="project" value="TreeGrafter"/>
</dbReference>
<evidence type="ECO:0000313" key="6">
    <source>
        <dbReference type="EMBL" id="QKM64054.1"/>
    </source>
</evidence>
<evidence type="ECO:0000256" key="5">
    <source>
        <dbReference type="RuleBase" id="RU004508"/>
    </source>
</evidence>
<dbReference type="PIRSF" id="PIRSF000390">
    <property type="entry name" value="PLP_StrS"/>
    <property type="match status" value="1"/>
</dbReference>
<dbReference type="Pfam" id="PF01041">
    <property type="entry name" value="DegT_DnrJ_EryC1"/>
    <property type="match status" value="1"/>
</dbReference>
<dbReference type="InterPro" id="IPR000653">
    <property type="entry name" value="DegT/StrS_aminotransferase"/>
</dbReference>
<protein>
    <submittedName>
        <fullName evidence="6">Daunorubicin biosynthesis sensory transduction protein DnrJ</fullName>
    </submittedName>
</protein>
<dbReference type="CDD" id="cd00616">
    <property type="entry name" value="AHBA_syn"/>
    <property type="match status" value="1"/>
</dbReference>
<dbReference type="EMBL" id="CP028942">
    <property type="protein sequence ID" value="QKM64054.1"/>
    <property type="molecule type" value="Genomic_DNA"/>
</dbReference>
<name>A0A6M9PNX4_9BURK</name>